<dbReference type="PRINTS" id="PR00081">
    <property type="entry name" value="GDHRDH"/>
</dbReference>
<dbReference type="PANTHER" id="PTHR42760">
    <property type="entry name" value="SHORT-CHAIN DEHYDROGENASES/REDUCTASES FAMILY MEMBER"/>
    <property type="match status" value="1"/>
</dbReference>
<dbReference type="InterPro" id="IPR002347">
    <property type="entry name" value="SDR_fam"/>
</dbReference>
<dbReference type="Proteomes" id="UP000250347">
    <property type="component" value="Unassembled WGS sequence"/>
</dbReference>
<dbReference type="PROSITE" id="PS00061">
    <property type="entry name" value="ADH_SHORT"/>
    <property type="match status" value="1"/>
</dbReference>
<accession>A0A329KL86</accession>
<evidence type="ECO:0000313" key="4">
    <source>
        <dbReference type="EMBL" id="RAU95472.1"/>
    </source>
</evidence>
<protein>
    <submittedName>
        <fullName evidence="4">Short-chain dehydrogenase</fullName>
    </submittedName>
</protein>
<dbReference type="PRINTS" id="PR00080">
    <property type="entry name" value="SDRFAMILY"/>
</dbReference>
<dbReference type="CDD" id="cd05233">
    <property type="entry name" value="SDR_c"/>
    <property type="match status" value="1"/>
</dbReference>
<dbReference type="RefSeq" id="WP_112708645.1">
    <property type="nucleotide sequence ID" value="NZ_QMEU01000028.1"/>
</dbReference>
<comment type="caution">
    <text evidence="4">The sequence shown here is derived from an EMBL/GenBank/DDBJ whole genome shotgun (WGS) entry which is preliminary data.</text>
</comment>
<dbReference type="EMBL" id="QMEU01000028">
    <property type="protein sequence ID" value="RAU95472.1"/>
    <property type="molecule type" value="Genomic_DNA"/>
</dbReference>
<sequence>MSGNGPEVPLSGHGVVVSGGSRGIGRAVAELLGGLGSGVVVNGRDERAVHETVATITAAGGRAHAVVGSADDERVARRLVDECVSAFGRLDTLINCAGIAEPRGSSILTISPAEFDRLISAHLGTAFHTCRVAAPVLAAQGHGAIVNTSSVAFLGDYGGTGYPAGKGAVNGLTMAIAAELKPYGVRANVVCPGARTRLSTGDDYEKHIEDLHRRGLLDEMTMRASLDSAPPEFVAPVYAYLASDLSRDVTGHILVAAGGFVGSFDRQTPRLLGYRDHHRAGPWSVQDVHEMVGGARADEPAGKSAT</sequence>
<dbReference type="AlphaFoldDB" id="A0A329KL86"/>
<dbReference type="InterPro" id="IPR020904">
    <property type="entry name" value="Sc_DH/Rdtase_CS"/>
</dbReference>
<evidence type="ECO:0000313" key="5">
    <source>
        <dbReference type="Proteomes" id="UP000250347"/>
    </source>
</evidence>
<dbReference type="SUPFAM" id="SSF51735">
    <property type="entry name" value="NAD(P)-binding Rossmann-fold domains"/>
    <property type="match status" value="1"/>
</dbReference>
<gene>
    <name evidence="4" type="ORF">DQP58_12245</name>
</gene>
<evidence type="ECO:0000256" key="2">
    <source>
        <dbReference type="ARBA" id="ARBA00023002"/>
    </source>
</evidence>
<reference evidence="4 5" key="1">
    <citation type="submission" date="2018-06" db="EMBL/GenBank/DDBJ databases">
        <title>NTM in soil in Japan.</title>
        <authorList>
            <person name="Ohya K."/>
        </authorList>
    </citation>
    <scope>NUCLEOTIDE SEQUENCE [LARGE SCALE GENOMIC DNA]</scope>
    <source>
        <strain evidence="4 5">GF76</strain>
    </source>
</reference>
<evidence type="ECO:0000256" key="3">
    <source>
        <dbReference type="RuleBase" id="RU000363"/>
    </source>
</evidence>
<dbReference type="FunFam" id="3.40.50.720:FF:000084">
    <property type="entry name" value="Short-chain dehydrogenase reductase"/>
    <property type="match status" value="1"/>
</dbReference>
<dbReference type="Gene3D" id="3.40.50.720">
    <property type="entry name" value="NAD(P)-binding Rossmann-like Domain"/>
    <property type="match status" value="1"/>
</dbReference>
<proteinExistence type="inferred from homology"/>
<evidence type="ECO:0000256" key="1">
    <source>
        <dbReference type="ARBA" id="ARBA00006484"/>
    </source>
</evidence>
<dbReference type="InterPro" id="IPR036291">
    <property type="entry name" value="NAD(P)-bd_dom_sf"/>
</dbReference>
<keyword evidence="2" id="KW-0560">Oxidoreductase</keyword>
<dbReference type="PANTHER" id="PTHR42760:SF40">
    <property type="entry name" value="3-OXOACYL-[ACYL-CARRIER-PROTEIN] REDUCTASE, CHLOROPLASTIC"/>
    <property type="match status" value="1"/>
</dbReference>
<name>A0A329KL86_9MYCO</name>
<dbReference type="GO" id="GO:0016616">
    <property type="term" value="F:oxidoreductase activity, acting on the CH-OH group of donors, NAD or NADP as acceptor"/>
    <property type="evidence" value="ECO:0007669"/>
    <property type="project" value="TreeGrafter"/>
</dbReference>
<dbReference type="GO" id="GO:0030497">
    <property type="term" value="P:fatty acid elongation"/>
    <property type="evidence" value="ECO:0007669"/>
    <property type="project" value="TreeGrafter"/>
</dbReference>
<dbReference type="Pfam" id="PF00106">
    <property type="entry name" value="adh_short"/>
    <property type="match status" value="1"/>
</dbReference>
<comment type="similarity">
    <text evidence="1 3">Belongs to the short-chain dehydrogenases/reductases (SDR) family.</text>
</comment>
<organism evidence="4 5">
    <name type="scientific">Mycobacterium colombiense</name>
    <dbReference type="NCBI Taxonomy" id="339268"/>
    <lineage>
        <taxon>Bacteria</taxon>
        <taxon>Bacillati</taxon>
        <taxon>Actinomycetota</taxon>
        <taxon>Actinomycetes</taxon>
        <taxon>Mycobacteriales</taxon>
        <taxon>Mycobacteriaceae</taxon>
        <taxon>Mycobacterium</taxon>
        <taxon>Mycobacterium avium complex (MAC)</taxon>
    </lineage>
</organism>